<evidence type="ECO:0000313" key="3">
    <source>
        <dbReference type="Proteomes" id="UP000547973"/>
    </source>
</evidence>
<dbReference type="Gene3D" id="3.40.50.1820">
    <property type="entry name" value="alpha/beta hydrolase"/>
    <property type="match status" value="1"/>
</dbReference>
<accession>A0A7Y9ZBF7</accession>
<dbReference type="EMBL" id="JACBZO010000001">
    <property type="protein sequence ID" value="NYI40271.1"/>
    <property type="molecule type" value="Genomic_DNA"/>
</dbReference>
<keyword evidence="3" id="KW-1185">Reference proteome</keyword>
<reference evidence="2 3" key="1">
    <citation type="submission" date="2020-07" db="EMBL/GenBank/DDBJ databases">
        <title>Sequencing the genomes of 1000 actinobacteria strains.</title>
        <authorList>
            <person name="Klenk H.-P."/>
        </authorList>
    </citation>
    <scope>NUCLEOTIDE SEQUENCE [LARGE SCALE GENOMIC DNA]</scope>
    <source>
        <strain evidence="2 3">DSM 19970</strain>
    </source>
</reference>
<keyword evidence="1" id="KW-0812">Transmembrane</keyword>
<keyword evidence="1" id="KW-0472">Membrane</keyword>
<keyword evidence="1" id="KW-1133">Transmembrane helix</keyword>
<dbReference type="PANTHER" id="PTHR48098">
    <property type="entry name" value="ENTEROCHELIN ESTERASE-RELATED"/>
    <property type="match status" value="1"/>
</dbReference>
<dbReference type="GO" id="GO:0016747">
    <property type="term" value="F:acyltransferase activity, transferring groups other than amino-acyl groups"/>
    <property type="evidence" value="ECO:0007669"/>
    <property type="project" value="TreeGrafter"/>
</dbReference>
<dbReference type="PANTHER" id="PTHR48098:SF1">
    <property type="entry name" value="DIACYLGLYCEROL ACYLTRANSFERASE_MYCOLYLTRANSFERASE AG85A"/>
    <property type="match status" value="1"/>
</dbReference>
<sequence>MAMIPAAAPDLTAPRSLSLPPAIVDRLADGTDLLATWWPFAAAVAAAVALVVLAVRWRRRKGRAVLTVLGSVVAAIVSVALGVNAWSGYAPSLDGAVRLVTDQAVAATATSGGLTPESIPMPRALNMPASTTWVYTPPGYRKASAVRYPTLVLIHGSPGTSADWSVGGALAHTMDVLINEGLIQPMIVVMPEVNGFGLDQLDTECLDSTTGGPQVETYLTDVVVPWVDAHYATAATWESRAIGGMSAGAFCAVDQGLRHPELYGAIISLEGYDNPGEGARGALATNAEFLAHSPGVYVDTMTFEHPVATFFGTSGNGDAGDRNDNVTLAAKLTARGQDVVYRNLPNGFHTWHTARELLPYALVFISGHLKAGGAAG</sequence>
<dbReference type="RefSeq" id="WP_062074751.1">
    <property type="nucleotide sequence ID" value="NZ_BBRC01000004.1"/>
</dbReference>
<dbReference type="Pfam" id="PF00756">
    <property type="entry name" value="Esterase"/>
    <property type="match status" value="1"/>
</dbReference>
<gene>
    <name evidence="2" type="ORF">BKA03_000390</name>
</gene>
<organism evidence="2 3">
    <name type="scientific">Demequina lutea</name>
    <dbReference type="NCBI Taxonomy" id="431489"/>
    <lineage>
        <taxon>Bacteria</taxon>
        <taxon>Bacillati</taxon>
        <taxon>Actinomycetota</taxon>
        <taxon>Actinomycetes</taxon>
        <taxon>Micrococcales</taxon>
        <taxon>Demequinaceae</taxon>
        <taxon>Demequina</taxon>
    </lineage>
</organism>
<name>A0A7Y9ZBF7_9MICO</name>
<comment type="caution">
    <text evidence="2">The sequence shown here is derived from an EMBL/GenBank/DDBJ whole genome shotgun (WGS) entry which is preliminary data.</text>
</comment>
<dbReference type="InterPro" id="IPR029058">
    <property type="entry name" value="AB_hydrolase_fold"/>
</dbReference>
<dbReference type="InterPro" id="IPR000801">
    <property type="entry name" value="Esterase-like"/>
</dbReference>
<dbReference type="Proteomes" id="UP000547973">
    <property type="component" value="Unassembled WGS sequence"/>
</dbReference>
<proteinExistence type="predicted"/>
<feature type="transmembrane region" description="Helical" evidence="1">
    <location>
        <begin position="64"/>
        <end position="86"/>
    </location>
</feature>
<evidence type="ECO:0000313" key="2">
    <source>
        <dbReference type="EMBL" id="NYI40271.1"/>
    </source>
</evidence>
<dbReference type="AlphaFoldDB" id="A0A7Y9ZBF7"/>
<dbReference type="SUPFAM" id="SSF53474">
    <property type="entry name" value="alpha/beta-Hydrolases"/>
    <property type="match status" value="1"/>
</dbReference>
<protein>
    <submittedName>
        <fullName evidence="2">Enterochelin esterase-like enzyme</fullName>
    </submittedName>
</protein>
<feature type="transmembrane region" description="Helical" evidence="1">
    <location>
        <begin position="37"/>
        <end position="57"/>
    </location>
</feature>
<dbReference type="InterPro" id="IPR050583">
    <property type="entry name" value="Mycobacterial_A85_antigen"/>
</dbReference>
<dbReference type="OrthoDB" id="184858at2"/>
<evidence type="ECO:0000256" key="1">
    <source>
        <dbReference type="SAM" id="Phobius"/>
    </source>
</evidence>